<dbReference type="CDD" id="cd16928">
    <property type="entry name" value="HATPase_GyrB-like"/>
    <property type="match status" value="1"/>
</dbReference>
<dbReference type="GO" id="GO:0006261">
    <property type="term" value="P:DNA-templated DNA replication"/>
    <property type="evidence" value="ECO:0007669"/>
    <property type="project" value="UniProtKB-UniRule"/>
</dbReference>
<dbReference type="InterPro" id="IPR013760">
    <property type="entry name" value="Topo_IIA-like_dom_sf"/>
</dbReference>
<dbReference type="Pfam" id="PF01751">
    <property type="entry name" value="Toprim"/>
    <property type="match status" value="1"/>
</dbReference>
<dbReference type="Proteomes" id="UP000248724">
    <property type="component" value="Unassembled WGS sequence"/>
</dbReference>
<comment type="function">
    <text evidence="10">A type II topoisomerase that negatively supercoils closed circular double-stranded (ds) DNA in an ATP-dependent manner to modulate DNA topology and maintain chromosomes in an underwound state. Negative supercoiling favors strand separation, and DNA replication, transcription, recombination and repair, all of which involve strand separation. Also able to catalyze the interconversion of other topological isomers of dsDNA rings, including catenanes and knotted rings. Type II topoisomerases break and join 2 DNA strands simultaneously in an ATP-dependent manner.</text>
</comment>
<dbReference type="InterPro" id="IPR000565">
    <property type="entry name" value="Topo_IIA_B"/>
</dbReference>
<dbReference type="InterPro" id="IPR014721">
    <property type="entry name" value="Ribsml_uS5_D2-typ_fold_subgr"/>
</dbReference>
<evidence type="ECO:0000259" key="12">
    <source>
        <dbReference type="PROSITE" id="PS50880"/>
    </source>
</evidence>
<dbReference type="Proteomes" id="UP000606991">
    <property type="component" value="Unassembled WGS sequence"/>
</dbReference>
<evidence type="ECO:0000313" key="15">
    <source>
        <dbReference type="Proteomes" id="UP000248724"/>
    </source>
</evidence>
<dbReference type="InterPro" id="IPR034160">
    <property type="entry name" value="TOPRIM_GyrB"/>
</dbReference>
<dbReference type="GO" id="GO:0005737">
    <property type="term" value="C:cytoplasm"/>
    <property type="evidence" value="ECO:0007669"/>
    <property type="project" value="UniProtKB-SubCell"/>
</dbReference>
<evidence type="ECO:0000256" key="8">
    <source>
        <dbReference type="ARBA" id="ARBA00023125"/>
    </source>
</evidence>
<dbReference type="AlphaFoldDB" id="A0A2W5Z7U5"/>
<keyword evidence="5 10" id="KW-0067">ATP-binding</keyword>
<comment type="catalytic activity">
    <reaction evidence="1 10">
        <text>ATP-dependent breakage, passage and rejoining of double-stranded DNA.</text>
        <dbReference type="EC" id="5.6.2.2"/>
    </reaction>
</comment>
<dbReference type="PANTHER" id="PTHR45866:SF1">
    <property type="entry name" value="DNA GYRASE SUBUNIT B, MITOCHONDRIAL"/>
    <property type="match status" value="1"/>
</dbReference>
<dbReference type="PRINTS" id="PR00418">
    <property type="entry name" value="TPI2FAMILY"/>
</dbReference>
<dbReference type="InterPro" id="IPR011557">
    <property type="entry name" value="GyrB"/>
</dbReference>
<dbReference type="EMBL" id="JAEKNS010000007">
    <property type="protein sequence ID" value="MBJ7593341.1"/>
    <property type="molecule type" value="Genomic_DNA"/>
</dbReference>
<evidence type="ECO:0000313" key="13">
    <source>
        <dbReference type="EMBL" id="MBJ7593341.1"/>
    </source>
</evidence>
<dbReference type="InterPro" id="IPR036890">
    <property type="entry name" value="HATPase_C_sf"/>
</dbReference>
<evidence type="ECO:0000256" key="6">
    <source>
        <dbReference type="ARBA" id="ARBA00022842"/>
    </source>
</evidence>
<evidence type="ECO:0000256" key="7">
    <source>
        <dbReference type="ARBA" id="ARBA00023029"/>
    </source>
</evidence>
<dbReference type="FunFam" id="3.40.50.670:FF:000002">
    <property type="entry name" value="DNA gyrase subunit B"/>
    <property type="match status" value="1"/>
</dbReference>
<gene>
    <name evidence="10 14" type="primary">gyrB</name>
    <name evidence="14" type="ORF">DLM65_05835</name>
    <name evidence="13" type="ORF">JF886_00525</name>
</gene>
<sequence>MPQSSCARRQNAPLESPLIDESARSDDRGIAAAEPSPSTRSAAGGKAPKDSYSSAQLTALKGLEPVRKRPGMYIGSTDSRGLHHLIREIVDNSIDEALAGQCDAIIVTLHRDNSVSVIDNGRGIPVDMHPTEKKPGLELVLTELHAGGKFGGGGYKVSGGLHGVGASVVNALSERLVAEVHKGGSLYRQTYTRGVPDAPMAVVGTTDRHGTTIRWWPDSTVFETVEHSWDIVANFIREVAFLTKGVAITVVDERADREYTFYFEGGIQAMVRYLNENRTVVNARPMYVERAIEGTLIELAIQYQSSVFTEHVLAFANNIHTEEGGSHLTGFRTALTGTLNKYARKAGILKENDPNLSGDDVRDGLTAVISVKLQNPQFEGQTKTKLGNSEVAGHVSTVLSDALMQFLDENPSDGRRIIDQSLTAARARQAAAKARDLVRRKSFLEGSALPGKLTDCTEKDPSQCEIFIVEGDSAGGSAKQGRERKNQAILPLRGKILNVEKARADKILGNEQIKDLITALGVGFGEDFAIERLRYHRIVLMADADVDGSHIRTLLLTFFWRHMQPVIHGGFLYLAQPPLYKLEKGSGRNARVEYAFSDEERDLKGKEMGGGRIEVQRYKGLGEMNADELWDTTMDPARRILLRVSVDDAVKADDIFDRLMGADVEPRKRFIQTHAKSVRNLDI</sequence>
<dbReference type="HAMAP" id="MF_01898">
    <property type="entry name" value="GyrB"/>
    <property type="match status" value="1"/>
</dbReference>
<dbReference type="GO" id="GO:0005524">
    <property type="term" value="F:ATP binding"/>
    <property type="evidence" value="ECO:0007669"/>
    <property type="project" value="UniProtKB-UniRule"/>
</dbReference>
<dbReference type="SUPFAM" id="SSF56719">
    <property type="entry name" value="Type II DNA topoisomerase"/>
    <property type="match status" value="1"/>
</dbReference>
<evidence type="ECO:0000256" key="1">
    <source>
        <dbReference type="ARBA" id="ARBA00000185"/>
    </source>
</evidence>
<dbReference type="SMART" id="SM00433">
    <property type="entry name" value="TOP2c"/>
    <property type="match status" value="1"/>
</dbReference>
<dbReference type="GO" id="GO:0006265">
    <property type="term" value="P:DNA topological change"/>
    <property type="evidence" value="ECO:0007669"/>
    <property type="project" value="UniProtKB-UniRule"/>
</dbReference>
<dbReference type="Gene3D" id="3.30.230.10">
    <property type="match status" value="1"/>
</dbReference>
<evidence type="ECO:0000256" key="9">
    <source>
        <dbReference type="ARBA" id="ARBA00023235"/>
    </source>
</evidence>
<comment type="subunit">
    <text evidence="10">Heterotetramer, composed of two GyrA and two GyrB chains. In the heterotetramer, GyrA contains the active site tyrosine that forms a transient covalent intermediate with DNA, while GyrB binds cofactors and catalyzes ATP hydrolysis.</text>
</comment>
<comment type="caution">
    <text evidence="14">The sequence shown here is derived from an EMBL/GenBank/DDBJ whole genome shotgun (WGS) entry which is preliminary data.</text>
</comment>
<dbReference type="Gene3D" id="3.40.50.670">
    <property type="match status" value="1"/>
</dbReference>
<dbReference type="PRINTS" id="PR01159">
    <property type="entry name" value="DNAGYRASEB"/>
</dbReference>
<dbReference type="Gene3D" id="3.30.565.10">
    <property type="entry name" value="Histidine kinase-like ATPase, C-terminal domain"/>
    <property type="match status" value="1"/>
</dbReference>
<feature type="binding site" evidence="10">
    <location>
        <position position="545"/>
    </location>
    <ligand>
        <name>Mg(2+)</name>
        <dbReference type="ChEBI" id="CHEBI:18420"/>
        <label>2</label>
    </ligand>
</feature>
<dbReference type="GO" id="GO:0034335">
    <property type="term" value="F:DNA negative supercoiling activity"/>
    <property type="evidence" value="ECO:0007669"/>
    <property type="project" value="UniProtKB-ARBA"/>
</dbReference>
<dbReference type="SUPFAM" id="SSF55874">
    <property type="entry name" value="ATPase domain of HSP90 chaperone/DNA topoisomerase II/histidine kinase"/>
    <property type="match status" value="1"/>
</dbReference>
<comment type="miscellaneous">
    <text evidence="10">Few gyrases are as efficient as E.coli at forming negative supercoils. Not all organisms have 2 type II topoisomerases; in organisms with a single type II topoisomerase this enzyme also has to decatenate newly replicated chromosomes.</text>
</comment>
<comment type="subcellular location">
    <subcellularLocation>
        <location evidence="10">Cytoplasm</location>
    </subcellularLocation>
</comment>
<evidence type="ECO:0000256" key="3">
    <source>
        <dbReference type="ARBA" id="ARBA00022723"/>
    </source>
</evidence>
<dbReference type="Pfam" id="PF02518">
    <property type="entry name" value="HATPase_c"/>
    <property type="match status" value="1"/>
</dbReference>
<comment type="cofactor">
    <cofactor evidence="10">
        <name>Mg(2+)</name>
        <dbReference type="ChEBI" id="CHEBI:18420"/>
    </cofactor>
    <cofactor evidence="10">
        <name>Mn(2+)</name>
        <dbReference type="ChEBI" id="CHEBI:29035"/>
    </cofactor>
    <cofactor evidence="10">
        <name>Ca(2+)</name>
        <dbReference type="ChEBI" id="CHEBI:29108"/>
    </cofactor>
    <text evidence="10">Binds two Mg(2+) per subunit. The magnesium ions form salt bridges with both the protein and the DNA. Can also accept other divalent metal cations, such as Mn(2+) or Ca(2+).</text>
</comment>
<reference evidence="14 15" key="1">
    <citation type="journal article" date="2017" name="Nature">
        <title>Atmospheric trace gases support primary production in Antarctic desert surface soil.</title>
        <authorList>
            <person name="Ji M."/>
            <person name="Greening C."/>
            <person name="Vanwonterghem I."/>
            <person name="Carere C.R."/>
            <person name="Bay S.K."/>
            <person name="Steen J.A."/>
            <person name="Montgomery K."/>
            <person name="Lines T."/>
            <person name="Beardall J."/>
            <person name="van Dorst J."/>
            <person name="Snape I."/>
            <person name="Stott M.B."/>
            <person name="Hugenholtz P."/>
            <person name="Ferrari B.C."/>
        </authorList>
    </citation>
    <scope>NUCLEOTIDE SEQUENCE [LARGE SCALE GENOMIC DNA]</scope>
    <source>
        <strain evidence="14">RRmetagenome_bin12</strain>
    </source>
</reference>
<dbReference type="GO" id="GO:0005694">
    <property type="term" value="C:chromosome"/>
    <property type="evidence" value="ECO:0007669"/>
    <property type="project" value="InterPro"/>
</dbReference>
<feature type="binding site" evidence="10">
    <location>
        <position position="470"/>
    </location>
    <ligand>
        <name>Mg(2+)</name>
        <dbReference type="ChEBI" id="CHEBI:18420"/>
        <label>1</label>
        <note>catalytic</note>
    </ligand>
</feature>
<dbReference type="NCBIfam" id="NF011501">
    <property type="entry name" value="PRK14939.1"/>
    <property type="match status" value="1"/>
</dbReference>
<evidence type="ECO:0000256" key="11">
    <source>
        <dbReference type="SAM" id="MobiDB-lite"/>
    </source>
</evidence>
<dbReference type="CDD" id="cd00822">
    <property type="entry name" value="TopoII_Trans_DNA_gyrase"/>
    <property type="match status" value="1"/>
</dbReference>
<evidence type="ECO:0000313" key="16">
    <source>
        <dbReference type="Proteomes" id="UP000606991"/>
    </source>
</evidence>
<dbReference type="SMART" id="SM00387">
    <property type="entry name" value="HATPase_c"/>
    <property type="match status" value="1"/>
</dbReference>
<reference evidence="13 16" key="3">
    <citation type="submission" date="2020-10" db="EMBL/GenBank/DDBJ databases">
        <title>Ca. Dormibacterota MAGs.</title>
        <authorList>
            <person name="Montgomery K."/>
        </authorList>
    </citation>
    <scope>NUCLEOTIDE SEQUENCE [LARGE SCALE GENOMIC DNA]</scope>
    <source>
        <strain evidence="13">SC8812_S17_18</strain>
    </source>
</reference>
<dbReference type="NCBIfam" id="NF004189">
    <property type="entry name" value="PRK05644.1"/>
    <property type="match status" value="1"/>
</dbReference>
<dbReference type="Pfam" id="PF00986">
    <property type="entry name" value="DNA_gyraseB_C"/>
    <property type="match status" value="1"/>
</dbReference>
<dbReference type="EMBL" id="QHBU01000112">
    <property type="protein sequence ID" value="PZR81412.1"/>
    <property type="molecule type" value="Genomic_DNA"/>
</dbReference>
<organism evidence="14 15">
    <name type="scientific">Candidatus Aeolococcus gillhamiae</name>
    <dbReference type="NCBI Taxonomy" id="3127015"/>
    <lineage>
        <taxon>Bacteria</taxon>
        <taxon>Bacillati</taxon>
        <taxon>Candidatus Dormiibacterota</taxon>
        <taxon>Candidatus Dormibacteria</taxon>
        <taxon>Candidatus Aeolococcales</taxon>
        <taxon>Candidatus Aeolococcaceae</taxon>
        <taxon>Candidatus Aeolococcus</taxon>
    </lineage>
</organism>
<feature type="region of interest" description="Disordered" evidence="11">
    <location>
        <begin position="1"/>
        <end position="53"/>
    </location>
</feature>
<keyword evidence="6 10" id="KW-0460">Magnesium</keyword>
<keyword evidence="7 10" id="KW-0799">Topoisomerase</keyword>
<dbReference type="CDD" id="cd03366">
    <property type="entry name" value="TOPRIM_TopoIIA_GyrB"/>
    <property type="match status" value="1"/>
</dbReference>
<dbReference type="InterPro" id="IPR018522">
    <property type="entry name" value="TopoIIA_CS"/>
</dbReference>
<dbReference type="InterPro" id="IPR002288">
    <property type="entry name" value="DNA_gyrase_B_C"/>
</dbReference>
<protein>
    <recommendedName>
        <fullName evidence="10">DNA gyrase subunit B</fullName>
        <ecNumber evidence="10">5.6.2.2</ecNumber>
    </recommendedName>
</protein>
<dbReference type="PROSITE" id="PS00177">
    <property type="entry name" value="TOPOISOMERASE_II"/>
    <property type="match status" value="1"/>
</dbReference>
<evidence type="ECO:0000256" key="10">
    <source>
        <dbReference type="HAMAP-Rule" id="MF_01898"/>
    </source>
</evidence>
<dbReference type="Pfam" id="PF00204">
    <property type="entry name" value="DNA_gyraseB"/>
    <property type="match status" value="1"/>
</dbReference>
<feature type="binding site" evidence="10">
    <location>
        <position position="543"/>
    </location>
    <ligand>
        <name>Mg(2+)</name>
        <dbReference type="ChEBI" id="CHEBI:18420"/>
        <label>2</label>
    </ligand>
</feature>
<dbReference type="InterPro" id="IPR006171">
    <property type="entry name" value="TOPRIM_dom"/>
</dbReference>
<keyword evidence="4 10" id="KW-0547">Nucleotide-binding</keyword>
<dbReference type="InterPro" id="IPR001241">
    <property type="entry name" value="Topo_IIA"/>
</dbReference>
<evidence type="ECO:0000256" key="2">
    <source>
        <dbReference type="ARBA" id="ARBA00010708"/>
    </source>
</evidence>
<dbReference type="PROSITE" id="PS50880">
    <property type="entry name" value="TOPRIM"/>
    <property type="match status" value="1"/>
</dbReference>
<feature type="site" description="Interaction with DNA" evidence="10">
    <location>
        <position position="495"/>
    </location>
</feature>
<dbReference type="NCBIfam" id="TIGR01059">
    <property type="entry name" value="gyrB"/>
    <property type="match status" value="1"/>
</dbReference>
<dbReference type="PANTHER" id="PTHR45866">
    <property type="entry name" value="DNA GYRASE/TOPOISOMERASE SUBUNIT B"/>
    <property type="match status" value="1"/>
</dbReference>
<dbReference type="InterPro" id="IPR013506">
    <property type="entry name" value="Topo_IIA_bsu_dom2"/>
</dbReference>
<keyword evidence="8" id="KW-0238">DNA-binding</keyword>
<dbReference type="InterPro" id="IPR003594">
    <property type="entry name" value="HATPase_dom"/>
</dbReference>
<name>A0A2W5Z7U5_9BACT</name>
<feature type="binding site" evidence="10">
    <location>
        <position position="543"/>
    </location>
    <ligand>
        <name>Mg(2+)</name>
        <dbReference type="ChEBI" id="CHEBI:18420"/>
        <label>1</label>
        <note>catalytic</note>
    </ligand>
</feature>
<keyword evidence="10" id="KW-0963">Cytoplasm</keyword>
<dbReference type="FunFam" id="3.30.565.10:FF:000002">
    <property type="entry name" value="DNA gyrase subunit B"/>
    <property type="match status" value="1"/>
</dbReference>
<reference evidence="14" key="2">
    <citation type="submission" date="2018-05" db="EMBL/GenBank/DDBJ databases">
        <authorList>
            <person name="Ferrari B."/>
        </authorList>
    </citation>
    <scope>NUCLEOTIDE SEQUENCE</scope>
    <source>
        <strain evidence="14">RRmetagenome_bin12</strain>
    </source>
</reference>
<dbReference type="InterPro" id="IPR020568">
    <property type="entry name" value="Ribosomal_Su5_D2-typ_SF"/>
</dbReference>
<evidence type="ECO:0000256" key="5">
    <source>
        <dbReference type="ARBA" id="ARBA00022840"/>
    </source>
</evidence>
<evidence type="ECO:0000256" key="4">
    <source>
        <dbReference type="ARBA" id="ARBA00022741"/>
    </source>
</evidence>
<keyword evidence="3 10" id="KW-0479">Metal-binding</keyword>
<proteinExistence type="inferred from homology"/>
<dbReference type="FunFam" id="3.30.230.10:FF:000005">
    <property type="entry name" value="DNA gyrase subunit B"/>
    <property type="match status" value="1"/>
</dbReference>
<comment type="similarity">
    <text evidence="2 10">Belongs to the type II topoisomerase GyrB family.</text>
</comment>
<dbReference type="InterPro" id="IPR013759">
    <property type="entry name" value="Topo_IIA_B_C"/>
</dbReference>
<dbReference type="GO" id="GO:0003677">
    <property type="term" value="F:DNA binding"/>
    <property type="evidence" value="ECO:0007669"/>
    <property type="project" value="UniProtKB-KW"/>
</dbReference>
<dbReference type="EC" id="5.6.2.2" evidence="10"/>
<keyword evidence="9 10" id="KW-0413">Isomerase</keyword>
<feature type="domain" description="Toprim" evidence="12">
    <location>
        <begin position="464"/>
        <end position="578"/>
    </location>
</feature>
<accession>A0A934JZK4</accession>
<dbReference type="SUPFAM" id="SSF54211">
    <property type="entry name" value="Ribosomal protein S5 domain 2-like"/>
    <property type="match status" value="1"/>
</dbReference>
<dbReference type="GO" id="GO:0046872">
    <property type="term" value="F:metal ion binding"/>
    <property type="evidence" value="ECO:0007669"/>
    <property type="project" value="UniProtKB-KW"/>
</dbReference>
<accession>A0A2W5Z7U5</accession>
<feature type="site" description="Interaction with DNA" evidence="10">
    <location>
        <position position="498"/>
    </location>
</feature>
<evidence type="ECO:0000313" key="14">
    <source>
        <dbReference type="EMBL" id="PZR81412.1"/>
    </source>
</evidence>